<dbReference type="SMART" id="SM00904">
    <property type="entry name" value="Flavokinase"/>
    <property type="match status" value="1"/>
</dbReference>
<name>A0ABZ0UJW4_9RICK</name>
<dbReference type="SUPFAM" id="SSF82114">
    <property type="entry name" value="Riboflavin kinase-like"/>
    <property type="match status" value="1"/>
</dbReference>
<evidence type="ECO:0000256" key="7">
    <source>
        <dbReference type="ARBA" id="ARBA00022695"/>
    </source>
</evidence>
<dbReference type="NCBIfam" id="NF004162">
    <property type="entry name" value="PRK05627.1-5"/>
    <property type="match status" value="1"/>
</dbReference>
<comment type="pathway">
    <text evidence="3 15">Cofactor biosynthesis; FMN biosynthesis; FMN from riboflavin (ATP route): step 1/1.</text>
</comment>
<organism evidence="17 18">
    <name type="scientific">Candidatus Bandiella euplotis</name>
    <dbReference type="NCBI Taxonomy" id="1664265"/>
    <lineage>
        <taxon>Bacteria</taxon>
        <taxon>Pseudomonadati</taxon>
        <taxon>Pseudomonadota</taxon>
        <taxon>Alphaproteobacteria</taxon>
        <taxon>Rickettsiales</taxon>
        <taxon>Candidatus Midichloriaceae</taxon>
        <taxon>Candidatus Bandiella</taxon>
    </lineage>
</organism>
<dbReference type="EC" id="2.7.7.2" evidence="15"/>
<dbReference type="InterPro" id="IPR014729">
    <property type="entry name" value="Rossmann-like_a/b/a_fold"/>
</dbReference>
<evidence type="ECO:0000256" key="9">
    <source>
        <dbReference type="ARBA" id="ARBA00022777"/>
    </source>
</evidence>
<evidence type="ECO:0000313" key="18">
    <source>
        <dbReference type="Proteomes" id="UP001327219"/>
    </source>
</evidence>
<protein>
    <recommendedName>
        <fullName evidence="15">Riboflavin biosynthesis protein</fullName>
    </recommendedName>
    <domain>
        <recommendedName>
            <fullName evidence="15">Riboflavin kinase</fullName>
            <ecNumber evidence="15">2.7.1.26</ecNumber>
        </recommendedName>
        <alternativeName>
            <fullName evidence="15">Flavokinase</fullName>
        </alternativeName>
    </domain>
    <domain>
        <recommendedName>
            <fullName evidence="15">FMN adenylyltransferase</fullName>
            <ecNumber evidence="15">2.7.7.2</ecNumber>
        </recommendedName>
        <alternativeName>
            <fullName evidence="15">FAD pyrophosphorylase</fullName>
        </alternativeName>
        <alternativeName>
            <fullName evidence="15">FAD synthase</fullName>
        </alternativeName>
    </domain>
</protein>
<dbReference type="Proteomes" id="UP001327219">
    <property type="component" value="Chromosome"/>
</dbReference>
<keyword evidence="11 15" id="KW-0067">ATP-binding</keyword>
<dbReference type="InterPro" id="IPR004821">
    <property type="entry name" value="Cyt_trans-like"/>
</dbReference>
<dbReference type="InterPro" id="IPR023468">
    <property type="entry name" value="Riboflavin_kinase"/>
</dbReference>
<dbReference type="InterPro" id="IPR002606">
    <property type="entry name" value="Riboflavin_kinase_bac"/>
</dbReference>
<evidence type="ECO:0000256" key="2">
    <source>
        <dbReference type="ARBA" id="ARBA00004726"/>
    </source>
</evidence>
<evidence type="ECO:0000259" key="16">
    <source>
        <dbReference type="SMART" id="SM00904"/>
    </source>
</evidence>
<evidence type="ECO:0000256" key="8">
    <source>
        <dbReference type="ARBA" id="ARBA00022741"/>
    </source>
</evidence>
<dbReference type="NCBIfam" id="TIGR00083">
    <property type="entry name" value="ribF"/>
    <property type="match status" value="1"/>
</dbReference>
<dbReference type="Gene3D" id="2.40.30.30">
    <property type="entry name" value="Riboflavin kinase-like"/>
    <property type="match status" value="1"/>
</dbReference>
<keyword evidence="6 15" id="KW-0808">Transferase</keyword>
<dbReference type="RefSeq" id="WP_323733212.1">
    <property type="nucleotide sequence ID" value="NZ_CP110820.1"/>
</dbReference>
<dbReference type="InterPro" id="IPR015864">
    <property type="entry name" value="FAD_synthase"/>
</dbReference>
<comment type="pathway">
    <text evidence="2 15">Cofactor biosynthesis; FAD biosynthesis; FAD from FMN: step 1/1.</text>
</comment>
<evidence type="ECO:0000256" key="10">
    <source>
        <dbReference type="ARBA" id="ARBA00022827"/>
    </source>
</evidence>
<dbReference type="EC" id="2.7.1.26" evidence="15"/>
<evidence type="ECO:0000256" key="4">
    <source>
        <dbReference type="ARBA" id="ARBA00022630"/>
    </source>
</evidence>
<evidence type="ECO:0000256" key="11">
    <source>
        <dbReference type="ARBA" id="ARBA00022840"/>
    </source>
</evidence>
<comment type="function">
    <text evidence="1">Catalyzes the phosphorylation of riboflavin to FMN followed by the adenylation of FMN to FAD.</text>
</comment>
<evidence type="ECO:0000256" key="15">
    <source>
        <dbReference type="PIRNR" id="PIRNR004491"/>
    </source>
</evidence>
<keyword evidence="8 15" id="KW-0547">Nucleotide-binding</keyword>
<comment type="catalytic activity">
    <reaction evidence="13 15">
        <text>riboflavin + ATP = FMN + ADP + H(+)</text>
        <dbReference type="Rhea" id="RHEA:14357"/>
        <dbReference type="ChEBI" id="CHEBI:15378"/>
        <dbReference type="ChEBI" id="CHEBI:30616"/>
        <dbReference type="ChEBI" id="CHEBI:57986"/>
        <dbReference type="ChEBI" id="CHEBI:58210"/>
        <dbReference type="ChEBI" id="CHEBI:456216"/>
        <dbReference type="EC" id="2.7.1.26"/>
    </reaction>
</comment>
<keyword evidence="5 15" id="KW-0288">FMN</keyword>
<evidence type="ECO:0000313" key="17">
    <source>
        <dbReference type="EMBL" id="WPX96399.1"/>
    </source>
</evidence>
<proteinExistence type="inferred from homology"/>
<keyword evidence="10 15" id="KW-0274">FAD</keyword>
<evidence type="ECO:0000256" key="6">
    <source>
        <dbReference type="ARBA" id="ARBA00022679"/>
    </source>
</evidence>
<feature type="domain" description="Riboflavin kinase" evidence="16">
    <location>
        <begin position="183"/>
        <end position="308"/>
    </location>
</feature>
<keyword evidence="18" id="KW-1185">Reference proteome</keyword>
<evidence type="ECO:0000256" key="5">
    <source>
        <dbReference type="ARBA" id="ARBA00022643"/>
    </source>
</evidence>
<evidence type="ECO:0000256" key="12">
    <source>
        <dbReference type="ARBA" id="ARBA00023268"/>
    </source>
</evidence>
<keyword evidence="9 15" id="KW-0418">Kinase</keyword>
<gene>
    <name evidence="17" type="ORF">Bandiella_00511</name>
</gene>
<keyword evidence="4 15" id="KW-0285">Flavoprotein</keyword>
<sequence length="312" mass="35566">MIICEGKLESFDIPKNLVLAIGNFDGIHIGHRDVINSCIEIAKRNGWLAAVLTFSPHPSNIIDPKNAKQPIYPAQQKIDLLKKLPLSHLFILDFDLDLMRLNHDEFIKKILIEKFQIKGVVTGYNFSFGNKKLGDVNTLMDASKKYGFLYHIVEKFLYMGIEVSSSKIRELLAMGLVETANQLLGENYAICGEVIRGKKMATTLGFKTANIPLKENYAYPLRGVYLVRVIINEIHFYGVANIGVKPTVSDENKILLEVHIFNFAKDIYGQILKVEFLHFIRPERKLKNIESLQKQVQNDMREAQYALRNIVS</sequence>
<dbReference type="NCBIfam" id="TIGR00125">
    <property type="entry name" value="cyt_tran_rel"/>
    <property type="match status" value="1"/>
</dbReference>
<dbReference type="PANTHER" id="PTHR22749">
    <property type="entry name" value="RIBOFLAVIN KINASE/FMN ADENYLYLTRANSFERASE"/>
    <property type="match status" value="1"/>
</dbReference>
<keyword evidence="7 15" id="KW-0548">Nucleotidyltransferase</keyword>
<dbReference type="CDD" id="cd02064">
    <property type="entry name" value="FAD_synthetase_N"/>
    <property type="match status" value="1"/>
</dbReference>
<dbReference type="InterPro" id="IPR023465">
    <property type="entry name" value="Riboflavin_kinase_dom_sf"/>
</dbReference>
<dbReference type="Pfam" id="PF06574">
    <property type="entry name" value="FAD_syn"/>
    <property type="match status" value="1"/>
</dbReference>
<dbReference type="EMBL" id="CP110820">
    <property type="protein sequence ID" value="WPX96399.1"/>
    <property type="molecule type" value="Genomic_DNA"/>
</dbReference>
<dbReference type="InterPro" id="IPR015865">
    <property type="entry name" value="Riboflavin_kinase_bac/euk"/>
</dbReference>
<evidence type="ECO:0000256" key="3">
    <source>
        <dbReference type="ARBA" id="ARBA00005201"/>
    </source>
</evidence>
<reference evidence="17 18" key="1">
    <citation type="submission" date="2022-11" db="EMBL/GenBank/DDBJ databases">
        <title>Host association and intracellularity evolved multiple times independently in the Rickettsiales.</title>
        <authorList>
            <person name="Castelli M."/>
            <person name="Nardi T."/>
            <person name="Gammuto L."/>
            <person name="Bellinzona G."/>
            <person name="Sabaneyeva E."/>
            <person name="Potekhin A."/>
            <person name="Serra V."/>
            <person name="Petroni G."/>
            <person name="Sassera D."/>
        </authorList>
    </citation>
    <scope>NUCLEOTIDE SEQUENCE [LARGE SCALE GENOMIC DNA]</scope>
    <source>
        <strain evidence="17 18">NDG2</strain>
    </source>
</reference>
<dbReference type="Pfam" id="PF01687">
    <property type="entry name" value="Flavokinase"/>
    <property type="match status" value="1"/>
</dbReference>
<dbReference type="Gene3D" id="3.40.50.620">
    <property type="entry name" value="HUPs"/>
    <property type="match status" value="1"/>
</dbReference>
<accession>A0ABZ0UJW4</accession>
<comment type="catalytic activity">
    <reaction evidence="14 15">
        <text>FMN + ATP + H(+) = FAD + diphosphate</text>
        <dbReference type="Rhea" id="RHEA:17237"/>
        <dbReference type="ChEBI" id="CHEBI:15378"/>
        <dbReference type="ChEBI" id="CHEBI:30616"/>
        <dbReference type="ChEBI" id="CHEBI:33019"/>
        <dbReference type="ChEBI" id="CHEBI:57692"/>
        <dbReference type="ChEBI" id="CHEBI:58210"/>
        <dbReference type="EC" id="2.7.7.2"/>
    </reaction>
</comment>
<evidence type="ECO:0000256" key="1">
    <source>
        <dbReference type="ARBA" id="ARBA00002121"/>
    </source>
</evidence>
<evidence type="ECO:0000256" key="14">
    <source>
        <dbReference type="ARBA" id="ARBA00049494"/>
    </source>
</evidence>
<dbReference type="PANTHER" id="PTHR22749:SF6">
    <property type="entry name" value="RIBOFLAVIN KINASE"/>
    <property type="match status" value="1"/>
</dbReference>
<dbReference type="SUPFAM" id="SSF52374">
    <property type="entry name" value="Nucleotidylyl transferase"/>
    <property type="match status" value="1"/>
</dbReference>
<keyword evidence="12" id="KW-0511">Multifunctional enzyme</keyword>
<dbReference type="PIRSF" id="PIRSF004491">
    <property type="entry name" value="FAD_Synth"/>
    <property type="match status" value="1"/>
</dbReference>
<comment type="similarity">
    <text evidence="15">Belongs to the ribF family.</text>
</comment>
<evidence type="ECO:0000256" key="13">
    <source>
        <dbReference type="ARBA" id="ARBA00047880"/>
    </source>
</evidence>